<dbReference type="Proteomes" id="UP000264820">
    <property type="component" value="Unplaced"/>
</dbReference>
<reference evidence="5" key="2">
    <citation type="submission" date="2025-09" db="UniProtKB">
        <authorList>
            <consortium name="Ensembl"/>
        </authorList>
    </citation>
    <scope>IDENTIFICATION</scope>
</reference>
<dbReference type="GO" id="GO:0016887">
    <property type="term" value="F:ATP hydrolysis activity"/>
    <property type="evidence" value="ECO:0007669"/>
    <property type="project" value="TreeGrafter"/>
</dbReference>
<keyword evidence="1" id="KW-0539">Nucleus</keyword>
<feature type="compositionally biased region" description="Basic and acidic residues" evidence="2">
    <location>
        <begin position="344"/>
        <end position="354"/>
    </location>
</feature>
<dbReference type="SMART" id="SM01147">
    <property type="entry name" value="DUF1087"/>
    <property type="match status" value="1"/>
</dbReference>
<evidence type="ECO:0000313" key="6">
    <source>
        <dbReference type="Proteomes" id="UP000264820"/>
    </source>
</evidence>
<dbReference type="SMART" id="SM01146">
    <property type="entry name" value="DUF1086"/>
    <property type="match status" value="1"/>
</dbReference>
<accession>A0A3Q2Z8N3</accession>
<dbReference type="GO" id="GO:0042393">
    <property type="term" value="F:histone binding"/>
    <property type="evidence" value="ECO:0007669"/>
    <property type="project" value="TreeGrafter"/>
</dbReference>
<evidence type="ECO:0000256" key="1">
    <source>
        <dbReference type="ARBA" id="ARBA00023242"/>
    </source>
</evidence>
<feature type="domain" description="CHD subfamily II SANT-like" evidence="3">
    <location>
        <begin position="86"/>
        <end position="243"/>
    </location>
</feature>
<dbReference type="GO" id="GO:0003677">
    <property type="term" value="F:DNA binding"/>
    <property type="evidence" value="ECO:0007669"/>
    <property type="project" value="InterPro"/>
</dbReference>
<dbReference type="PANTHER" id="PTHR45623">
    <property type="entry name" value="CHROMODOMAIN-HELICASE-DNA-BINDING PROTEIN 3-RELATED-RELATED"/>
    <property type="match status" value="1"/>
</dbReference>
<name>A0A3Q2Z8N3_HIPCM</name>
<dbReference type="PANTHER" id="PTHR45623:SF9">
    <property type="entry name" value="CHROMODOMAIN-HELICASE-DNA-BINDING PROTEIN 3"/>
    <property type="match status" value="1"/>
</dbReference>
<dbReference type="InterPro" id="IPR009463">
    <property type="entry name" value="DUF1087"/>
</dbReference>
<evidence type="ECO:0000256" key="2">
    <source>
        <dbReference type="SAM" id="MobiDB-lite"/>
    </source>
</evidence>
<dbReference type="Pfam" id="PF06461">
    <property type="entry name" value="CHDII_SANT-like"/>
    <property type="match status" value="1"/>
</dbReference>
<dbReference type="InterPro" id="IPR009462">
    <property type="entry name" value="CHD_II_SANT-like"/>
</dbReference>
<feature type="compositionally biased region" description="Basic and acidic residues" evidence="2">
    <location>
        <begin position="398"/>
        <end position="418"/>
    </location>
</feature>
<evidence type="ECO:0000313" key="5">
    <source>
        <dbReference type="Ensembl" id="ENSHCOP00000022433.1"/>
    </source>
</evidence>
<feature type="domain" description="DUF1087" evidence="4">
    <location>
        <begin position="15"/>
        <end position="78"/>
    </location>
</feature>
<feature type="compositionally biased region" description="Basic and acidic residues" evidence="2">
    <location>
        <begin position="286"/>
        <end position="314"/>
    </location>
</feature>
<feature type="compositionally biased region" description="Basic and acidic residues" evidence="2">
    <location>
        <begin position="367"/>
        <end position="377"/>
    </location>
</feature>
<feature type="region of interest" description="Disordered" evidence="2">
    <location>
        <begin position="54"/>
        <end position="120"/>
    </location>
</feature>
<organism evidence="5 6">
    <name type="scientific">Hippocampus comes</name>
    <name type="common">Tiger tail seahorse</name>
    <dbReference type="NCBI Taxonomy" id="109280"/>
    <lineage>
        <taxon>Eukaryota</taxon>
        <taxon>Metazoa</taxon>
        <taxon>Chordata</taxon>
        <taxon>Craniata</taxon>
        <taxon>Vertebrata</taxon>
        <taxon>Euteleostomi</taxon>
        <taxon>Actinopterygii</taxon>
        <taxon>Neopterygii</taxon>
        <taxon>Teleostei</taxon>
        <taxon>Neoteleostei</taxon>
        <taxon>Acanthomorphata</taxon>
        <taxon>Syngnathiaria</taxon>
        <taxon>Syngnathiformes</taxon>
        <taxon>Syngnathoidei</taxon>
        <taxon>Syngnathidae</taxon>
        <taxon>Hippocampus</taxon>
    </lineage>
</organism>
<feature type="compositionally biased region" description="Basic and acidic residues" evidence="2">
    <location>
        <begin position="241"/>
        <end position="251"/>
    </location>
</feature>
<keyword evidence="6" id="KW-1185">Reference proteome</keyword>
<protein>
    <submittedName>
        <fullName evidence="5">Chromodomain helicase DNA binding protein 3</fullName>
    </submittedName>
</protein>
<feature type="compositionally biased region" description="Acidic residues" evidence="2">
    <location>
        <begin position="90"/>
        <end position="99"/>
    </location>
</feature>
<proteinExistence type="predicted"/>
<dbReference type="AlphaFoldDB" id="A0A3Q2Z8N3"/>
<feature type="compositionally biased region" description="Low complexity" evidence="2">
    <location>
        <begin position="252"/>
        <end position="269"/>
    </location>
</feature>
<dbReference type="Ensembl" id="ENSHCOT00000001075.1">
    <property type="protein sequence ID" value="ENSHCOP00000022433.1"/>
    <property type="gene ID" value="ENSHCOG00000010170.1"/>
</dbReference>
<dbReference type="GeneTree" id="ENSGT00940000158001"/>
<sequence length="418" mass="46981">MNEYLSSFKVAQYMVREEDKIDEIEREIIKQEENVDPDYWEKLLRHHYEQQQEDLASKLGKGKRNRKPVNYNDAWHADISDNQSEYSVGSEEEDEDFDDRPEGRRHSRRQLRNEKDKPLPPLLARVGGNLEVLGFNTRQRKAFLNAVMRWGMPSQDAFSSQWLVRDLRGKTEKEFKAYVSLFMRHLCEPVADGAETFADGVPREGLCRQPVLTRIGVMSLVKKKVIQEFEHINGRWSLPELKPDVSLDKSSSRASSPTPKTATPTPDASYNNTPCTSKPATPAPADKPEKNKKEGEREDKENGEAQSEKEKNDTDNSTWKTLIAGSRGVTSCCPCSAQPAGGAAERHEGRRDPAAGHAVPSAAHRRAPADVREEHPEPAGQQGHGDARPPGQSLAFDSESKHSNLRRLPVEKPMEGGQ</sequence>
<feature type="region of interest" description="Disordered" evidence="2">
    <location>
        <begin position="240"/>
        <end position="418"/>
    </location>
</feature>
<dbReference type="GO" id="GO:0140658">
    <property type="term" value="F:ATP-dependent chromatin remodeler activity"/>
    <property type="evidence" value="ECO:0007669"/>
    <property type="project" value="TreeGrafter"/>
</dbReference>
<dbReference type="GO" id="GO:0016581">
    <property type="term" value="C:NuRD complex"/>
    <property type="evidence" value="ECO:0007669"/>
    <property type="project" value="TreeGrafter"/>
</dbReference>
<evidence type="ECO:0000259" key="3">
    <source>
        <dbReference type="SMART" id="SM01146"/>
    </source>
</evidence>
<evidence type="ECO:0000259" key="4">
    <source>
        <dbReference type="SMART" id="SM01147"/>
    </source>
</evidence>
<reference evidence="5" key="1">
    <citation type="submission" date="2025-08" db="UniProtKB">
        <authorList>
            <consortium name="Ensembl"/>
        </authorList>
    </citation>
    <scope>IDENTIFICATION</scope>
</reference>
<dbReference type="Pfam" id="PF06465">
    <property type="entry name" value="DUF1087"/>
    <property type="match status" value="1"/>
</dbReference>
<dbReference type="GO" id="GO:0003682">
    <property type="term" value="F:chromatin binding"/>
    <property type="evidence" value="ECO:0007669"/>
    <property type="project" value="TreeGrafter"/>
</dbReference>
<feature type="compositionally biased region" description="Polar residues" evidence="2">
    <location>
        <begin position="270"/>
        <end position="279"/>
    </location>
</feature>